<feature type="region of interest" description="Disordered" evidence="1">
    <location>
        <begin position="1"/>
        <end position="21"/>
    </location>
</feature>
<proteinExistence type="predicted"/>
<dbReference type="AlphaFoldDB" id="A0A841DPD1"/>
<feature type="region of interest" description="Disordered" evidence="1">
    <location>
        <begin position="55"/>
        <end position="82"/>
    </location>
</feature>
<organism evidence="2 3">
    <name type="scientific">Kribbella solani</name>
    <dbReference type="NCBI Taxonomy" id="236067"/>
    <lineage>
        <taxon>Bacteria</taxon>
        <taxon>Bacillati</taxon>
        <taxon>Actinomycetota</taxon>
        <taxon>Actinomycetes</taxon>
        <taxon>Propionibacteriales</taxon>
        <taxon>Kribbellaceae</taxon>
        <taxon>Kribbella</taxon>
    </lineage>
</organism>
<evidence type="ECO:0000313" key="2">
    <source>
        <dbReference type="EMBL" id="MBB5977318.1"/>
    </source>
</evidence>
<accession>A0A841DPD1</accession>
<dbReference type="Proteomes" id="UP000558997">
    <property type="component" value="Unassembled WGS sequence"/>
</dbReference>
<evidence type="ECO:0000313" key="3">
    <source>
        <dbReference type="Proteomes" id="UP000558997"/>
    </source>
</evidence>
<comment type="caution">
    <text evidence="2">The sequence shown here is derived from an EMBL/GenBank/DDBJ whole genome shotgun (WGS) entry which is preliminary data.</text>
</comment>
<gene>
    <name evidence="2" type="ORF">HDA44_000659</name>
</gene>
<name>A0A841DPD1_9ACTN</name>
<evidence type="ECO:0000256" key="1">
    <source>
        <dbReference type="SAM" id="MobiDB-lite"/>
    </source>
</evidence>
<sequence length="82" mass="8651">MSTAPENTAVRAPEPTGSRRTKAAFVTGLTPLVRRRAITRCPFLAPRVPHYGVRLSEPGSAAPQAKGRLTTPFAPSPPACQG</sequence>
<dbReference type="EMBL" id="JACHNF010000001">
    <property type="protein sequence ID" value="MBB5977318.1"/>
    <property type="molecule type" value="Genomic_DNA"/>
</dbReference>
<keyword evidence="3" id="KW-1185">Reference proteome</keyword>
<reference evidence="2 3" key="1">
    <citation type="submission" date="2020-08" db="EMBL/GenBank/DDBJ databases">
        <title>Sequencing the genomes of 1000 actinobacteria strains.</title>
        <authorList>
            <person name="Klenk H.-P."/>
        </authorList>
    </citation>
    <scope>NUCLEOTIDE SEQUENCE [LARGE SCALE GENOMIC DNA]</scope>
    <source>
        <strain evidence="2 3">DSM 17294</strain>
    </source>
</reference>
<protein>
    <submittedName>
        <fullName evidence="2">Uncharacterized protein</fullName>
    </submittedName>
</protein>